<comment type="caution">
    <text evidence="1">The sequence shown here is derived from an EMBL/GenBank/DDBJ whole genome shotgun (WGS) entry which is preliminary data.</text>
</comment>
<dbReference type="AlphaFoldDB" id="X1TT72"/>
<accession>X1TT72</accession>
<proteinExistence type="predicted"/>
<protein>
    <submittedName>
        <fullName evidence="1">Uncharacterized protein</fullName>
    </submittedName>
</protein>
<reference evidence="1" key="1">
    <citation type="journal article" date="2014" name="Front. Microbiol.">
        <title>High frequency of phylogenetically diverse reductive dehalogenase-homologous genes in deep subseafloor sedimentary metagenomes.</title>
        <authorList>
            <person name="Kawai M."/>
            <person name="Futagami T."/>
            <person name="Toyoda A."/>
            <person name="Takaki Y."/>
            <person name="Nishi S."/>
            <person name="Hori S."/>
            <person name="Arai W."/>
            <person name="Tsubouchi T."/>
            <person name="Morono Y."/>
            <person name="Uchiyama I."/>
            <person name="Ito T."/>
            <person name="Fujiyama A."/>
            <person name="Inagaki F."/>
            <person name="Takami H."/>
        </authorList>
    </citation>
    <scope>NUCLEOTIDE SEQUENCE</scope>
    <source>
        <strain evidence="1">Expedition CK06-06</strain>
    </source>
</reference>
<name>X1TT72_9ZZZZ</name>
<evidence type="ECO:0000313" key="1">
    <source>
        <dbReference type="EMBL" id="GAJ08523.1"/>
    </source>
</evidence>
<sequence length="44" mass="5537">MQSNRRRNKDRKQSKIVGQVEYIEDEKQWRLVELRIDGEYIYHE</sequence>
<gene>
    <name evidence="1" type="ORF">S12H4_41693</name>
</gene>
<organism evidence="1">
    <name type="scientific">marine sediment metagenome</name>
    <dbReference type="NCBI Taxonomy" id="412755"/>
    <lineage>
        <taxon>unclassified sequences</taxon>
        <taxon>metagenomes</taxon>
        <taxon>ecological metagenomes</taxon>
    </lineage>
</organism>
<dbReference type="EMBL" id="BARW01025433">
    <property type="protein sequence ID" value="GAJ08523.1"/>
    <property type="molecule type" value="Genomic_DNA"/>
</dbReference>